<dbReference type="AlphaFoldDB" id="A0A9W9NIA9"/>
<feature type="compositionally biased region" description="Polar residues" evidence="1">
    <location>
        <begin position="57"/>
        <end position="77"/>
    </location>
</feature>
<reference evidence="3" key="1">
    <citation type="submission" date="2022-11" db="EMBL/GenBank/DDBJ databases">
        <authorList>
            <person name="Petersen C."/>
        </authorList>
    </citation>
    <scope>NUCLEOTIDE SEQUENCE</scope>
    <source>
        <strain evidence="3">IBT 19713</strain>
    </source>
</reference>
<dbReference type="Gene3D" id="3.10.260.10">
    <property type="entry name" value="Transcription regulator HTH, APSES-type DNA-binding domain"/>
    <property type="match status" value="1"/>
</dbReference>
<feature type="compositionally biased region" description="Polar residues" evidence="1">
    <location>
        <begin position="323"/>
        <end position="334"/>
    </location>
</feature>
<feature type="region of interest" description="Disordered" evidence="1">
    <location>
        <begin position="57"/>
        <end position="90"/>
    </location>
</feature>
<evidence type="ECO:0000256" key="1">
    <source>
        <dbReference type="SAM" id="MobiDB-lite"/>
    </source>
</evidence>
<comment type="caution">
    <text evidence="3">The sequence shown here is derived from an EMBL/GenBank/DDBJ whole genome shotgun (WGS) entry which is preliminary data.</text>
</comment>
<feature type="compositionally biased region" description="Low complexity" evidence="1">
    <location>
        <begin position="350"/>
        <end position="372"/>
    </location>
</feature>
<feature type="region of interest" description="Disordered" evidence="1">
    <location>
        <begin position="303"/>
        <end position="408"/>
    </location>
</feature>
<dbReference type="GeneID" id="83206298"/>
<dbReference type="PANTHER" id="PTHR43828:SF5">
    <property type="entry name" value="TRANSCRIPTIONAL REPRESSOR XBP1"/>
    <property type="match status" value="1"/>
</dbReference>
<evidence type="ECO:0000313" key="4">
    <source>
        <dbReference type="Proteomes" id="UP001150941"/>
    </source>
</evidence>
<dbReference type="OrthoDB" id="5562739at2759"/>
<dbReference type="InterPro" id="IPR003163">
    <property type="entry name" value="Tscrpt_reg_HTH_APSES-type"/>
</dbReference>
<dbReference type="GO" id="GO:0003677">
    <property type="term" value="F:DNA binding"/>
    <property type="evidence" value="ECO:0007669"/>
    <property type="project" value="InterPro"/>
</dbReference>
<feature type="region of interest" description="Disordered" evidence="1">
    <location>
        <begin position="447"/>
        <end position="481"/>
    </location>
</feature>
<dbReference type="GO" id="GO:0000981">
    <property type="term" value="F:DNA-binding transcription factor activity, RNA polymerase II-specific"/>
    <property type="evidence" value="ECO:0007669"/>
    <property type="project" value="UniProtKB-ARBA"/>
</dbReference>
<proteinExistence type="predicted"/>
<dbReference type="InterPro" id="IPR051642">
    <property type="entry name" value="SWI6-like"/>
</dbReference>
<reference evidence="3" key="2">
    <citation type="journal article" date="2023" name="IMA Fungus">
        <title>Comparative genomic study of the Penicillium genus elucidates a diverse pangenome and 15 lateral gene transfer events.</title>
        <authorList>
            <person name="Petersen C."/>
            <person name="Sorensen T."/>
            <person name="Nielsen M.R."/>
            <person name="Sondergaard T.E."/>
            <person name="Sorensen J.L."/>
            <person name="Fitzpatrick D.A."/>
            <person name="Frisvad J.C."/>
            <person name="Nielsen K.L."/>
        </authorList>
    </citation>
    <scope>NUCLEOTIDE SEQUENCE</scope>
    <source>
        <strain evidence="3">IBT 19713</strain>
    </source>
</reference>
<organism evidence="3 4">
    <name type="scientific">Penicillium chermesinum</name>
    <dbReference type="NCBI Taxonomy" id="63820"/>
    <lineage>
        <taxon>Eukaryota</taxon>
        <taxon>Fungi</taxon>
        <taxon>Dikarya</taxon>
        <taxon>Ascomycota</taxon>
        <taxon>Pezizomycotina</taxon>
        <taxon>Eurotiomycetes</taxon>
        <taxon>Eurotiomycetidae</taxon>
        <taxon>Eurotiales</taxon>
        <taxon>Aspergillaceae</taxon>
        <taxon>Penicillium</taxon>
    </lineage>
</organism>
<sequence length="481" mass="54029">MAAIKDLLNPITEDPDACPSFLMRHIQRQGVKLSDTIQQASNSQHTSVANHFPVSVANSTQPSNVQQASRNHQASNTRQKKPKGVKDAPIFRLGPTTGVVRYAPHEARDQRLTAIYERFRLYPMNRQLRDGTREGNIVDYPRPIPYQSEKKDFYQKTGRDSFHVFQYTFSLPGSDDKWTVMWDYNIGLVRTTHLFKCMEFAKARILYSSSSNVEANEGLRDICHSITGGALAAQGYWMPFEAAKYVASRFCWDIKEVLIPMFGHDFPDMCQKPKERTTKITIPQTIICTERDRAREFRRLEMGQAQAGQGPEPAPTPAPVLPRTSNAHSPADSNPSPPHYESRSKYARNSYSDSVASARGSSSGPSSEASLSPVRGAWNPVNAPHRAHGRRSLVLRSREEQEARRSQELREFEELDEVDEGDVDRDPGFRHEVDAAQALITMHMHEVGANSGSPSSVVESMAPWTRSSGATCEKRKRRASL</sequence>
<evidence type="ECO:0000313" key="3">
    <source>
        <dbReference type="EMBL" id="KAJ5220495.1"/>
    </source>
</evidence>
<dbReference type="SUPFAM" id="SSF54616">
    <property type="entry name" value="DNA-binding domain of Mlu1-box binding protein MBP1"/>
    <property type="match status" value="1"/>
</dbReference>
<name>A0A9W9NIA9_9EURO</name>
<dbReference type="GO" id="GO:0033309">
    <property type="term" value="C:SBF transcription complex"/>
    <property type="evidence" value="ECO:0007669"/>
    <property type="project" value="TreeGrafter"/>
</dbReference>
<dbReference type="EMBL" id="JAPQKS010000007">
    <property type="protein sequence ID" value="KAJ5220495.1"/>
    <property type="molecule type" value="Genomic_DNA"/>
</dbReference>
<keyword evidence="4" id="KW-1185">Reference proteome</keyword>
<evidence type="ECO:0000259" key="2">
    <source>
        <dbReference type="PROSITE" id="PS51299"/>
    </source>
</evidence>
<accession>A0A9W9NIA9</accession>
<dbReference type="PANTHER" id="PTHR43828">
    <property type="entry name" value="ASPARAGINASE"/>
    <property type="match status" value="1"/>
</dbReference>
<dbReference type="PROSITE" id="PS51299">
    <property type="entry name" value="HTH_APSES"/>
    <property type="match status" value="1"/>
</dbReference>
<protein>
    <recommendedName>
        <fullName evidence="2">HTH APSES-type domain-containing protein</fullName>
    </recommendedName>
</protein>
<dbReference type="InterPro" id="IPR036887">
    <property type="entry name" value="HTH_APSES_sf"/>
</dbReference>
<feature type="domain" description="HTH APSES-type" evidence="2">
    <location>
        <begin position="151"/>
        <end position="273"/>
    </location>
</feature>
<dbReference type="RefSeq" id="XP_058327325.1">
    <property type="nucleotide sequence ID" value="XM_058478995.1"/>
</dbReference>
<dbReference type="Proteomes" id="UP001150941">
    <property type="component" value="Unassembled WGS sequence"/>
</dbReference>
<feature type="compositionally biased region" description="Basic and acidic residues" evidence="1">
    <location>
        <begin position="396"/>
        <end position="408"/>
    </location>
</feature>
<dbReference type="GO" id="GO:0030907">
    <property type="term" value="C:MBF transcription complex"/>
    <property type="evidence" value="ECO:0007669"/>
    <property type="project" value="TreeGrafter"/>
</dbReference>
<gene>
    <name evidence="3" type="ORF">N7468_009699</name>
</gene>